<keyword evidence="5" id="KW-0505">Motor protein</keyword>
<comment type="subcellular location">
    <subcellularLocation>
        <location evidence="1">Cytoplasm</location>
        <location evidence="1">Cytoskeleton</location>
    </subcellularLocation>
</comment>
<evidence type="ECO:0000313" key="7">
    <source>
        <dbReference type="EMBL" id="KAH7984272.1"/>
    </source>
</evidence>
<gene>
    <name evidence="7" type="ORF">HPB52_018839</name>
</gene>
<evidence type="ECO:0000256" key="2">
    <source>
        <dbReference type="ARBA" id="ARBA00022741"/>
    </source>
</evidence>
<feature type="binding site" evidence="5">
    <location>
        <begin position="38"/>
        <end position="45"/>
    </location>
    <ligand>
        <name>ATP</name>
        <dbReference type="ChEBI" id="CHEBI:30616"/>
    </ligand>
</feature>
<dbReference type="GO" id="GO:0016887">
    <property type="term" value="F:ATP hydrolysis activity"/>
    <property type="evidence" value="ECO:0007669"/>
    <property type="project" value="TreeGrafter"/>
</dbReference>
<evidence type="ECO:0000256" key="5">
    <source>
        <dbReference type="PROSITE-ProRule" id="PRU00283"/>
    </source>
</evidence>
<dbReference type="GO" id="GO:0005874">
    <property type="term" value="C:microtubule"/>
    <property type="evidence" value="ECO:0007669"/>
    <property type="project" value="TreeGrafter"/>
</dbReference>
<dbReference type="InterPro" id="IPR027640">
    <property type="entry name" value="Kinesin-like_fam"/>
</dbReference>
<dbReference type="PROSITE" id="PS50067">
    <property type="entry name" value="KINESIN_MOTOR_2"/>
    <property type="match status" value="1"/>
</dbReference>
<dbReference type="Proteomes" id="UP000821837">
    <property type="component" value="Chromosome 1"/>
</dbReference>
<evidence type="ECO:0000256" key="3">
    <source>
        <dbReference type="ARBA" id="ARBA00022840"/>
    </source>
</evidence>
<dbReference type="GO" id="GO:0005871">
    <property type="term" value="C:kinesin complex"/>
    <property type="evidence" value="ECO:0007669"/>
    <property type="project" value="TreeGrafter"/>
</dbReference>
<keyword evidence="3 5" id="KW-0067">ATP-binding</keyword>
<dbReference type="AlphaFoldDB" id="A0A9D4TB96"/>
<keyword evidence="8" id="KW-1185">Reference proteome</keyword>
<dbReference type="VEuPathDB" id="VectorBase:RSAN_056107"/>
<dbReference type="Gene3D" id="3.40.850.10">
    <property type="entry name" value="Kinesin motor domain"/>
    <property type="match status" value="1"/>
</dbReference>
<sequence>MDMVFPGGSGGEQMFREAAQNVIYSFYDGANVAHFAYGPTAGGKTYTMQGPLRCRGAVPRALDRLFRRLLSQVCKGAPVRPICFKDLVLLSALQASSLTQKRKSLDKKGPGSAADFSTFHLPASDSGLYLWRRSTVDDRLLGAFPVLTRLPTCLEEAPP</sequence>
<keyword evidence="4" id="KW-0206">Cytoskeleton</keyword>
<comment type="caution">
    <text evidence="7">The sequence shown here is derived from an EMBL/GenBank/DDBJ whole genome shotgun (WGS) entry which is preliminary data.</text>
</comment>
<accession>A0A9D4TB96</accession>
<dbReference type="GO" id="GO:0007018">
    <property type="term" value="P:microtubule-based movement"/>
    <property type="evidence" value="ECO:0007669"/>
    <property type="project" value="InterPro"/>
</dbReference>
<dbReference type="InterPro" id="IPR027417">
    <property type="entry name" value="P-loop_NTPase"/>
</dbReference>
<dbReference type="InterPro" id="IPR036961">
    <property type="entry name" value="Kinesin_motor_dom_sf"/>
</dbReference>
<reference evidence="7" key="1">
    <citation type="journal article" date="2020" name="Cell">
        <title>Large-Scale Comparative Analyses of Tick Genomes Elucidate Their Genetic Diversity and Vector Capacities.</title>
        <authorList>
            <consortium name="Tick Genome and Microbiome Consortium (TIGMIC)"/>
            <person name="Jia N."/>
            <person name="Wang J."/>
            <person name="Shi W."/>
            <person name="Du L."/>
            <person name="Sun Y."/>
            <person name="Zhan W."/>
            <person name="Jiang J.F."/>
            <person name="Wang Q."/>
            <person name="Zhang B."/>
            <person name="Ji P."/>
            <person name="Bell-Sakyi L."/>
            <person name="Cui X.M."/>
            <person name="Yuan T.T."/>
            <person name="Jiang B.G."/>
            <person name="Yang W.F."/>
            <person name="Lam T.T."/>
            <person name="Chang Q.C."/>
            <person name="Ding S.J."/>
            <person name="Wang X.J."/>
            <person name="Zhu J.G."/>
            <person name="Ruan X.D."/>
            <person name="Zhao L."/>
            <person name="Wei J.T."/>
            <person name="Ye R.Z."/>
            <person name="Que T.C."/>
            <person name="Du C.H."/>
            <person name="Zhou Y.H."/>
            <person name="Cheng J.X."/>
            <person name="Dai P.F."/>
            <person name="Guo W.B."/>
            <person name="Han X.H."/>
            <person name="Huang E.J."/>
            <person name="Li L.F."/>
            <person name="Wei W."/>
            <person name="Gao Y.C."/>
            <person name="Liu J.Z."/>
            <person name="Shao H.Z."/>
            <person name="Wang X."/>
            <person name="Wang C.C."/>
            <person name="Yang T.C."/>
            <person name="Huo Q.B."/>
            <person name="Li W."/>
            <person name="Chen H.Y."/>
            <person name="Chen S.E."/>
            <person name="Zhou L.G."/>
            <person name="Ni X.B."/>
            <person name="Tian J.H."/>
            <person name="Sheng Y."/>
            <person name="Liu T."/>
            <person name="Pan Y.S."/>
            <person name="Xia L.Y."/>
            <person name="Li J."/>
            <person name="Zhao F."/>
            <person name="Cao W.C."/>
        </authorList>
    </citation>
    <scope>NUCLEOTIDE SEQUENCE</scope>
    <source>
        <strain evidence="7">Rsan-2018</strain>
    </source>
</reference>
<evidence type="ECO:0000256" key="1">
    <source>
        <dbReference type="ARBA" id="ARBA00004245"/>
    </source>
</evidence>
<organism evidence="7 8">
    <name type="scientific">Rhipicephalus sanguineus</name>
    <name type="common">Brown dog tick</name>
    <name type="synonym">Ixodes sanguineus</name>
    <dbReference type="NCBI Taxonomy" id="34632"/>
    <lineage>
        <taxon>Eukaryota</taxon>
        <taxon>Metazoa</taxon>
        <taxon>Ecdysozoa</taxon>
        <taxon>Arthropoda</taxon>
        <taxon>Chelicerata</taxon>
        <taxon>Arachnida</taxon>
        <taxon>Acari</taxon>
        <taxon>Parasitiformes</taxon>
        <taxon>Ixodida</taxon>
        <taxon>Ixodoidea</taxon>
        <taxon>Ixodidae</taxon>
        <taxon>Rhipicephalinae</taxon>
        <taxon>Rhipicephalus</taxon>
        <taxon>Rhipicephalus</taxon>
    </lineage>
</organism>
<evidence type="ECO:0000259" key="6">
    <source>
        <dbReference type="PROSITE" id="PS50067"/>
    </source>
</evidence>
<evidence type="ECO:0000256" key="4">
    <source>
        <dbReference type="ARBA" id="ARBA00023212"/>
    </source>
</evidence>
<dbReference type="Pfam" id="PF00225">
    <property type="entry name" value="Kinesin"/>
    <property type="match status" value="1"/>
</dbReference>
<proteinExistence type="inferred from homology"/>
<dbReference type="PANTHER" id="PTHR24115">
    <property type="entry name" value="KINESIN-RELATED"/>
    <property type="match status" value="1"/>
</dbReference>
<evidence type="ECO:0000313" key="8">
    <source>
        <dbReference type="Proteomes" id="UP000821837"/>
    </source>
</evidence>
<comment type="similarity">
    <text evidence="5">Belongs to the TRAFAC class myosin-kinesin ATPase superfamily. Kinesin family.</text>
</comment>
<dbReference type="EMBL" id="JABSTV010001245">
    <property type="protein sequence ID" value="KAH7984272.1"/>
    <property type="molecule type" value="Genomic_DNA"/>
</dbReference>
<name>A0A9D4TB96_RHISA</name>
<keyword evidence="4" id="KW-0963">Cytoplasm</keyword>
<reference evidence="7" key="2">
    <citation type="submission" date="2021-09" db="EMBL/GenBank/DDBJ databases">
        <authorList>
            <person name="Jia N."/>
            <person name="Wang J."/>
            <person name="Shi W."/>
            <person name="Du L."/>
            <person name="Sun Y."/>
            <person name="Zhan W."/>
            <person name="Jiang J."/>
            <person name="Wang Q."/>
            <person name="Zhang B."/>
            <person name="Ji P."/>
            <person name="Sakyi L.B."/>
            <person name="Cui X."/>
            <person name="Yuan T."/>
            <person name="Jiang B."/>
            <person name="Yang W."/>
            <person name="Lam T.T.-Y."/>
            <person name="Chang Q."/>
            <person name="Ding S."/>
            <person name="Wang X."/>
            <person name="Zhu J."/>
            <person name="Ruan X."/>
            <person name="Zhao L."/>
            <person name="Wei J."/>
            <person name="Que T."/>
            <person name="Du C."/>
            <person name="Cheng J."/>
            <person name="Dai P."/>
            <person name="Han X."/>
            <person name="Huang E."/>
            <person name="Gao Y."/>
            <person name="Liu J."/>
            <person name="Shao H."/>
            <person name="Ye R."/>
            <person name="Li L."/>
            <person name="Wei W."/>
            <person name="Wang X."/>
            <person name="Wang C."/>
            <person name="Huo Q."/>
            <person name="Li W."/>
            <person name="Guo W."/>
            <person name="Chen H."/>
            <person name="Chen S."/>
            <person name="Zhou L."/>
            <person name="Zhou L."/>
            <person name="Ni X."/>
            <person name="Tian J."/>
            <person name="Zhou Y."/>
            <person name="Sheng Y."/>
            <person name="Liu T."/>
            <person name="Pan Y."/>
            <person name="Xia L."/>
            <person name="Li J."/>
            <person name="Zhao F."/>
            <person name="Cao W."/>
        </authorList>
    </citation>
    <scope>NUCLEOTIDE SEQUENCE</scope>
    <source>
        <strain evidence="7">Rsan-2018</strain>
        <tissue evidence="7">Larvae</tissue>
    </source>
</reference>
<protein>
    <recommendedName>
        <fullName evidence="6">Kinesin motor domain-containing protein</fullName>
    </recommendedName>
</protein>
<dbReference type="GO" id="GO:0003777">
    <property type="term" value="F:microtubule motor activity"/>
    <property type="evidence" value="ECO:0007669"/>
    <property type="project" value="InterPro"/>
</dbReference>
<dbReference type="SUPFAM" id="SSF52540">
    <property type="entry name" value="P-loop containing nucleoside triphosphate hydrolases"/>
    <property type="match status" value="1"/>
</dbReference>
<dbReference type="InterPro" id="IPR001752">
    <property type="entry name" value="Kinesin_motor_dom"/>
</dbReference>
<feature type="domain" description="Kinesin motor" evidence="6">
    <location>
        <begin position="1"/>
        <end position="159"/>
    </location>
</feature>
<dbReference type="GO" id="GO:0008017">
    <property type="term" value="F:microtubule binding"/>
    <property type="evidence" value="ECO:0007669"/>
    <property type="project" value="InterPro"/>
</dbReference>
<keyword evidence="2 5" id="KW-0547">Nucleotide-binding</keyword>
<dbReference type="GO" id="GO:0005524">
    <property type="term" value="F:ATP binding"/>
    <property type="evidence" value="ECO:0007669"/>
    <property type="project" value="UniProtKB-UniRule"/>
</dbReference>